<keyword evidence="7" id="KW-0472">Membrane</keyword>
<keyword evidence="2" id="KW-0812">Transmembrane</keyword>
<evidence type="ECO:0000256" key="6">
    <source>
        <dbReference type="ARBA" id="ARBA00022989"/>
    </source>
</evidence>
<accession>A0ABN9UBD8</accession>
<proteinExistence type="predicted"/>
<feature type="compositionally biased region" description="Basic residues" evidence="9">
    <location>
        <begin position="90"/>
        <end position="105"/>
    </location>
</feature>
<feature type="compositionally biased region" description="Acidic residues" evidence="9">
    <location>
        <begin position="115"/>
        <end position="125"/>
    </location>
</feature>
<dbReference type="CDD" id="cd02249">
    <property type="entry name" value="ZZ"/>
    <property type="match status" value="1"/>
</dbReference>
<evidence type="ECO:0000256" key="2">
    <source>
        <dbReference type="ARBA" id="ARBA00022692"/>
    </source>
</evidence>
<dbReference type="Gene3D" id="3.30.60.90">
    <property type="match status" value="1"/>
</dbReference>
<dbReference type="PANTHER" id="PTHR46539:SF24">
    <property type="entry name" value="(WILD MALAYSIAN BANANA) HYPOTHETICAL PROTEIN"/>
    <property type="match status" value="1"/>
</dbReference>
<evidence type="ECO:0000256" key="4">
    <source>
        <dbReference type="ARBA" id="ARBA00022771"/>
    </source>
</evidence>
<keyword evidence="6" id="KW-1133">Transmembrane helix</keyword>
<dbReference type="SMART" id="SM00184">
    <property type="entry name" value="RING"/>
    <property type="match status" value="1"/>
</dbReference>
<feature type="domain" description="RING-type" evidence="10">
    <location>
        <begin position="361"/>
        <end position="403"/>
    </location>
</feature>
<reference evidence="11" key="1">
    <citation type="submission" date="2023-10" db="EMBL/GenBank/DDBJ databases">
        <authorList>
            <person name="Chen Y."/>
            <person name="Shah S."/>
            <person name="Dougan E. K."/>
            <person name="Thang M."/>
            <person name="Chan C."/>
        </authorList>
    </citation>
    <scope>NUCLEOTIDE SEQUENCE [LARGE SCALE GENOMIC DNA]</scope>
</reference>
<dbReference type="CDD" id="cd16454">
    <property type="entry name" value="RING-H2_PA-TM-RING"/>
    <property type="match status" value="1"/>
</dbReference>
<evidence type="ECO:0000313" key="12">
    <source>
        <dbReference type="Proteomes" id="UP001189429"/>
    </source>
</evidence>
<dbReference type="InterPro" id="IPR001841">
    <property type="entry name" value="Znf_RING"/>
</dbReference>
<gene>
    <name evidence="11" type="ORF">PCOR1329_LOCUS47022</name>
</gene>
<dbReference type="Gene3D" id="3.30.40.10">
    <property type="entry name" value="Zinc/RING finger domain, C3HC4 (zinc finger)"/>
    <property type="match status" value="1"/>
</dbReference>
<organism evidence="11 12">
    <name type="scientific">Prorocentrum cordatum</name>
    <dbReference type="NCBI Taxonomy" id="2364126"/>
    <lineage>
        <taxon>Eukaryota</taxon>
        <taxon>Sar</taxon>
        <taxon>Alveolata</taxon>
        <taxon>Dinophyceae</taxon>
        <taxon>Prorocentrales</taxon>
        <taxon>Prorocentraceae</taxon>
        <taxon>Prorocentrum</taxon>
    </lineage>
</organism>
<feature type="compositionally biased region" description="Low complexity" evidence="9">
    <location>
        <begin position="28"/>
        <end position="50"/>
    </location>
</feature>
<keyword evidence="12" id="KW-1185">Reference proteome</keyword>
<evidence type="ECO:0000256" key="9">
    <source>
        <dbReference type="SAM" id="MobiDB-lite"/>
    </source>
</evidence>
<comment type="subcellular location">
    <subcellularLocation>
        <location evidence="1">Membrane</location>
    </subcellularLocation>
</comment>
<feature type="compositionally biased region" description="Basic and acidic residues" evidence="9">
    <location>
        <begin position="132"/>
        <end position="148"/>
    </location>
</feature>
<keyword evidence="3" id="KW-0479">Metal-binding</keyword>
<name>A0ABN9UBD8_9DINO</name>
<evidence type="ECO:0000256" key="1">
    <source>
        <dbReference type="ARBA" id="ARBA00004370"/>
    </source>
</evidence>
<dbReference type="PROSITE" id="PS50089">
    <property type="entry name" value="ZF_RING_2"/>
    <property type="match status" value="1"/>
</dbReference>
<feature type="region of interest" description="Disordered" evidence="9">
    <location>
        <begin position="1"/>
        <end position="148"/>
    </location>
</feature>
<evidence type="ECO:0000313" key="11">
    <source>
        <dbReference type="EMBL" id="CAK0856732.1"/>
    </source>
</evidence>
<dbReference type="PANTHER" id="PTHR46539">
    <property type="entry name" value="E3 UBIQUITIN-PROTEIN LIGASE ATL42"/>
    <property type="match status" value="1"/>
</dbReference>
<keyword evidence="4 8" id="KW-0863">Zinc-finger</keyword>
<dbReference type="Proteomes" id="UP001189429">
    <property type="component" value="Unassembled WGS sequence"/>
</dbReference>
<evidence type="ECO:0000259" key="10">
    <source>
        <dbReference type="PROSITE" id="PS50089"/>
    </source>
</evidence>
<evidence type="ECO:0000256" key="3">
    <source>
        <dbReference type="ARBA" id="ARBA00022723"/>
    </source>
</evidence>
<dbReference type="Pfam" id="PF00569">
    <property type="entry name" value="ZZ"/>
    <property type="match status" value="1"/>
</dbReference>
<dbReference type="InterPro" id="IPR000433">
    <property type="entry name" value="Znf_ZZ"/>
</dbReference>
<dbReference type="InterPro" id="IPR013083">
    <property type="entry name" value="Znf_RING/FYVE/PHD"/>
</dbReference>
<dbReference type="Pfam" id="PF13639">
    <property type="entry name" value="zf-RING_2"/>
    <property type="match status" value="1"/>
</dbReference>
<feature type="region of interest" description="Disordered" evidence="9">
    <location>
        <begin position="222"/>
        <end position="241"/>
    </location>
</feature>
<dbReference type="SMART" id="SM00291">
    <property type="entry name" value="ZnF_ZZ"/>
    <property type="match status" value="1"/>
</dbReference>
<protein>
    <recommendedName>
        <fullName evidence="10">RING-type domain-containing protein</fullName>
    </recommendedName>
</protein>
<comment type="caution">
    <text evidence="11">The sequence shown here is derived from an EMBL/GenBank/DDBJ whole genome shotgun (WGS) entry which is preliminary data.</text>
</comment>
<dbReference type="EMBL" id="CAUYUJ010015660">
    <property type="protein sequence ID" value="CAK0856732.1"/>
    <property type="molecule type" value="Genomic_DNA"/>
</dbReference>
<dbReference type="InterPro" id="IPR043145">
    <property type="entry name" value="Znf_ZZ_sf"/>
</dbReference>
<keyword evidence="5" id="KW-0862">Zinc</keyword>
<dbReference type="SUPFAM" id="SSF57850">
    <property type="entry name" value="RING/U-box"/>
    <property type="match status" value="2"/>
</dbReference>
<sequence>MEQQPRAPAGAGHPDRRRSLGGVGGLLLRGQGSRGSQQGAASPTGAQGSSSGAGGPGEERSAASHGSSGSGDLQHAPPQGSEPSHSSARSARRAAARRALARHPARGAGGGVDHQDEDEDYDDSGVEQGEGGDARAETGRELLARMQERGLADLQRQLEHLRRATAQHHAAVGRLEGAGGQEAAGSAGPSAVSPAAAVLAGRRGGPGGAGGSLAARLRRRTGEVENAVTRTPADEDDDAEVHPHVTCDGCGAGPPGCRRTGRVMKCADCEDFDFCARCYRDRERLGHPRGHRFQVRQAGGLLQFLESAMLEEALRRSAEGNAAARAAEEAAAAEARAAEALAKCARVPWSRGPKGGDEGECALCLEEYKEGEEVLKLGECGHLFHEECIGPWFHKAPTCPLCQQQV</sequence>
<evidence type="ECO:0000256" key="8">
    <source>
        <dbReference type="PROSITE-ProRule" id="PRU00175"/>
    </source>
</evidence>
<evidence type="ECO:0000256" key="7">
    <source>
        <dbReference type="ARBA" id="ARBA00023136"/>
    </source>
</evidence>
<evidence type="ECO:0000256" key="5">
    <source>
        <dbReference type="ARBA" id="ARBA00022833"/>
    </source>
</evidence>